<keyword evidence="5" id="KW-1185">Reference proteome</keyword>
<feature type="compositionally biased region" description="Basic and acidic residues" evidence="2">
    <location>
        <begin position="119"/>
        <end position="138"/>
    </location>
</feature>
<dbReference type="InterPro" id="IPR036483">
    <property type="entry name" value="PWI_dom_sf"/>
</dbReference>
<dbReference type="InterPro" id="IPR002483">
    <property type="entry name" value="PWI_dom"/>
</dbReference>
<evidence type="ECO:0000259" key="3">
    <source>
        <dbReference type="PROSITE" id="PS51025"/>
    </source>
</evidence>
<dbReference type="PROSITE" id="PS51025">
    <property type="entry name" value="PWI"/>
    <property type="match status" value="1"/>
</dbReference>
<proteinExistence type="predicted"/>
<name>A0A6A5ZGG5_9PLEO</name>
<dbReference type="OrthoDB" id="163257at2759"/>
<feature type="domain" description="PWI" evidence="3">
    <location>
        <begin position="12"/>
        <end position="111"/>
    </location>
</feature>
<dbReference type="GO" id="GO:0003723">
    <property type="term" value="F:RNA binding"/>
    <property type="evidence" value="ECO:0007669"/>
    <property type="project" value="TreeGrafter"/>
</dbReference>
<gene>
    <name evidence="4" type="ORF">BDV96DRAFT_643829</name>
</gene>
<dbReference type="GO" id="GO:0005681">
    <property type="term" value="C:spliceosomal complex"/>
    <property type="evidence" value="ECO:0007669"/>
    <property type="project" value="TreeGrafter"/>
</dbReference>
<evidence type="ECO:0000313" key="4">
    <source>
        <dbReference type="EMBL" id="KAF2118590.1"/>
    </source>
</evidence>
<dbReference type="Proteomes" id="UP000799770">
    <property type="component" value="Unassembled WGS sequence"/>
</dbReference>
<dbReference type="PANTHER" id="PTHR23148:SF0">
    <property type="entry name" value="SERINE_ARGININE REPETITIVE MATRIX PROTEIN 1"/>
    <property type="match status" value="1"/>
</dbReference>
<dbReference type="InterPro" id="IPR052225">
    <property type="entry name" value="Ser/Arg_repetitive_matrix"/>
</dbReference>
<feature type="compositionally biased region" description="Basic and acidic residues" evidence="2">
    <location>
        <begin position="145"/>
        <end position="157"/>
    </location>
</feature>
<feature type="region of interest" description="Disordered" evidence="2">
    <location>
        <begin position="119"/>
        <end position="208"/>
    </location>
</feature>
<keyword evidence="1" id="KW-0507">mRNA processing</keyword>
<evidence type="ECO:0000256" key="2">
    <source>
        <dbReference type="SAM" id="MobiDB-lite"/>
    </source>
</evidence>
<dbReference type="SUPFAM" id="SSF101233">
    <property type="entry name" value="PWI domain"/>
    <property type="match status" value="1"/>
</dbReference>
<evidence type="ECO:0000256" key="1">
    <source>
        <dbReference type="ARBA" id="ARBA00022664"/>
    </source>
</evidence>
<feature type="compositionally biased region" description="Basic and acidic residues" evidence="2">
    <location>
        <begin position="167"/>
        <end position="190"/>
    </location>
</feature>
<reference evidence="4" key="1">
    <citation type="journal article" date="2020" name="Stud. Mycol.">
        <title>101 Dothideomycetes genomes: a test case for predicting lifestyles and emergence of pathogens.</title>
        <authorList>
            <person name="Haridas S."/>
            <person name="Albert R."/>
            <person name="Binder M."/>
            <person name="Bloem J."/>
            <person name="Labutti K."/>
            <person name="Salamov A."/>
            <person name="Andreopoulos B."/>
            <person name="Baker S."/>
            <person name="Barry K."/>
            <person name="Bills G."/>
            <person name="Bluhm B."/>
            <person name="Cannon C."/>
            <person name="Castanera R."/>
            <person name="Culley D."/>
            <person name="Daum C."/>
            <person name="Ezra D."/>
            <person name="Gonzalez J."/>
            <person name="Henrissat B."/>
            <person name="Kuo A."/>
            <person name="Liang C."/>
            <person name="Lipzen A."/>
            <person name="Lutzoni F."/>
            <person name="Magnuson J."/>
            <person name="Mondo S."/>
            <person name="Nolan M."/>
            <person name="Ohm R."/>
            <person name="Pangilinan J."/>
            <person name="Park H.-J."/>
            <person name="Ramirez L."/>
            <person name="Alfaro M."/>
            <person name="Sun H."/>
            <person name="Tritt A."/>
            <person name="Yoshinaga Y."/>
            <person name="Zwiers L.-H."/>
            <person name="Turgeon B."/>
            <person name="Goodwin S."/>
            <person name="Spatafora J."/>
            <person name="Crous P."/>
            <person name="Grigoriev I."/>
        </authorList>
    </citation>
    <scope>NUCLEOTIDE SEQUENCE</scope>
    <source>
        <strain evidence="4">CBS 627.86</strain>
    </source>
</reference>
<dbReference type="Pfam" id="PF01480">
    <property type="entry name" value="PWI"/>
    <property type="match status" value="1"/>
</dbReference>
<dbReference type="EMBL" id="ML977317">
    <property type="protein sequence ID" value="KAF2118590.1"/>
    <property type="molecule type" value="Genomic_DNA"/>
</dbReference>
<protein>
    <submittedName>
        <fullName evidence="4">PWI domain-containing protein</fullName>
    </submittedName>
</protein>
<dbReference type="AlphaFoldDB" id="A0A6A5ZGG5"/>
<organism evidence="4 5">
    <name type="scientific">Lophiotrema nucula</name>
    <dbReference type="NCBI Taxonomy" id="690887"/>
    <lineage>
        <taxon>Eukaryota</taxon>
        <taxon>Fungi</taxon>
        <taxon>Dikarya</taxon>
        <taxon>Ascomycota</taxon>
        <taxon>Pezizomycotina</taxon>
        <taxon>Dothideomycetes</taxon>
        <taxon>Pleosporomycetidae</taxon>
        <taxon>Pleosporales</taxon>
        <taxon>Lophiotremataceae</taxon>
        <taxon>Lophiotrema</taxon>
    </lineage>
</organism>
<dbReference type="SMART" id="SM00311">
    <property type="entry name" value="PWI"/>
    <property type="match status" value="1"/>
</dbReference>
<evidence type="ECO:0000313" key="5">
    <source>
        <dbReference type="Proteomes" id="UP000799770"/>
    </source>
</evidence>
<accession>A0A6A5ZGG5</accession>
<sequence>MAMTVDQKRLKATKFPPEFDTKVDTQKVNIDLMKKWIAGKITEILGDEDDVVIDTTYNLLEENRIPNIKAIQIQLTGFLGKDCAAFCKELWSLMLSAQNSPLGVPKELLEAKKLEMKQEQASKAAAESRRRDQAREETDMINSFRHNDRPERSERGRGGFGFGGRPPRGDRPGRGRDFDRRGGPPRRDSRSPPPCETKALPSPTPGPRYLCPAWPRSLPREVSRAPPLAACEPFEITANILPPSSSVGVQVTFPTTTTKALTHTTTALKAISQLVSIALTLRKAS</sequence>
<dbReference type="GO" id="GO:0048024">
    <property type="term" value="P:regulation of mRNA splicing, via spliceosome"/>
    <property type="evidence" value="ECO:0007669"/>
    <property type="project" value="TreeGrafter"/>
</dbReference>
<dbReference type="GO" id="GO:0006397">
    <property type="term" value="P:mRNA processing"/>
    <property type="evidence" value="ECO:0007669"/>
    <property type="project" value="UniProtKB-KW"/>
</dbReference>
<dbReference type="PANTHER" id="PTHR23148">
    <property type="entry name" value="SERINE/ARGININE REGULATED NUCLEAR MATRIX PROTEIN"/>
    <property type="match status" value="1"/>
</dbReference>
<dbReference type="Gene3D" id="1.20.1390.10">
    <property type="entry name" value="PWI domain"/>
    <property type="match status" value="1"/>
</dbReference>